<protein>
    <submittedName>
        <fullName evidence="2">Uncharacterized protein</fullName>
    </submittedName>
</protein>
<dbReference type="AlphaFoldDB" id="D5AA73"/>
<dbReference type="PANTHER" id="PTHR31374:SF7">
    <property type="entry name" value="SAUR-LIKE AUXIN-RESPONSIVE PROTEIN FAMILY"/>
    <property type="match status" value="1"/>
</dbReference>
<evidence type="ECO:0000256" key="1">
    <source>
        <dbReference type="ARBA" id="ARBA00006974"/>
    </source>
</evidence>
<name>D5AA73_PICSI</name>
<proteinExistence type="evidence at transcript level"/>
<sequence>MRGDKIRQIVRLRRLVKKWRTFALSRSNPSSVGCSLSPKFKHRNLFSYDSDSDCCRTPASPPPDVPEGYLAVYVGRERRRFIIPTDYLSRPVFRTLLDRAEEEFGFDHQGGLTIPCEVNVFKQVLRVLGRNDPAGQSLSLEDFYPNERECGSEAYSKVWYSSKVLGTLGATVQKSFG</sequence>
<dbReference type="GO" id="GO:0009733">
    <property type="term" value="P:response to auxin"/>
    <property type="evidence" value="ECO:0007669"/>
    <property type="project" value="InterPro"/>
</dbReference>
<dbReference type="OMA" id="MEDHGET"/>
<organism evidence="2">
    <name type="scientific">Picea sitchensis</name>
    <name type="common">Sitka spruce</name>
    <name type="synonym">Pinus sitchensis</name>
    <dbReference type="NCBI Taxonomy" id="3332"/>
    <lineage>
        <taxon>Eukaryota</taxon>
        <taxon>Viridiplantae</taxon>
        <taxon>Streptophyta</taxon>
        <taxon>Embryophyta</taxon>
        <taxon>Tracheophyta</taxon>
        <taxon>Spermatophyta</taxon>
        <taxon>Pinopsida</taxon>
        <taxon>Pinidae</taxon>
        <taxon>Conifers I</taxon>
        <taxon>Pinales</taxon>
        <taxon>Pinaceae</taxon>
        <taxon>Picea</taxon>
    </lineage>
</organism>
<dbReference type="EMBL" id="BT123101">
    <property type="protein sequence ID" value="ADE76442.1"/>
    <property type="molecule type" value="mRNA"/>
</dbReference>
<accession>D5AA73</accession>
<comment type="similarity">
    <text evidence="1">Belongs to the ARG7 family.</text>
</comment>
<dbReference type="PANTHER" id="PTHR31374">
    <property type="entry name" value="AUXIN-INDUCED PROTEIN-LIKE-RELATED"/>
    <property type="match status" value="1"/>
</dbReference>
<evidence type="ECO:0000313" key="2">
    <source>
        <dbReference type="EMBL" id="ADE76442.1"/>
    </source>
</evidence>
<dbReference type="Pfam" id="PF02519">
    <property type="entry name" value="Auxin_inducible"/>
    <property type="match status" value="1"/>
</dbReference>
<reference evidence="2" key="1">
    <citation type="submission" date="2010-04" db="EMBL/GenBank/DDBJ databases">
        <authorList>
            <person name="Reid K.E."/>
            <person name="Liao N."/>
            <person name="Chan S."/>
            <person name="Docking R."/>
            <person name="Taylor G."/>
            <person name="Moore R."/>
            <person name="Mayo M."/>
            <person name="Munro S."/>
            <person name="King J."/>
            <person name="Yanchuk A."/>
            <person name="Holt R."/>
            <person name="Jones S."/>
            <person name="Marra M."/>
            <person name="Ritland C.E."/>
            <person name="Ritland K."/>
            <person name="Bohlmann J."/>
        </authorList>
    </citation>
    <scope>NUCLEOTIDE SEQUENCE</scope>
    <source>
        <tissue evidence="2">Bud</tissue>
    </source>
</reference>
<dbReference type="InterPro" id="IPR003676">
    <property type="entry name" value="SAUR_fam"/>
</dbReference>